<name>A0ABD3R6I7_9STRA</name>
<feature type="region of interest" description="Disordered" evidence="1">
    <location>
        <begin position="73"/>
        <end position="98"/>
    </location>
</feature>
<feature type="compositionally biased region" description="Polar residues" evidence="1">
    <location>
        <begin position="73"/>
        <end position="88"/>
    </location>
</feature>
<accession>A0ABD3R6I7</accession>
<gene>
    <name evidence="2" type="ORF">HJC23_007847</name>
</gene>
<protein>
    <submittedName>
        <fullName evidence="2">Uncharacterized protein</fullName>
    </submittedName>
</protein>
<sequence>MSDSGASSTPMYLGAMSRTPEHAPSSTKLSPPPLKQYRLPRRIAPPFNDSVKCDGELNSSSLISILHGQDITTPTSSIASNLESSFNSPEGEDSQDSNANAAMEENLTDFEVAMFSSKSRVFSNHKDAIVGDASASERSRPFFPRQKEFVASPTVRSRFTLTPKIKLFEDRKY</sequence>
<reference evidence="2 3" key="1">
    <citation type="journal article" date="2020" name="G3 (Bethesda)">
        <title>Improved Reference Genome for Cyclotella cryptica CCMP332, a Model for Cell Wall Morphogenesis, Salinity Adaptation, and Lipid Production in Diatoms (Bacillariophyta).</title>
        <authorList>
            <person name="Roberts W.R."/>
            <person name="Downey K.M."/>
            <person name="Ruck E.C."/>
            <person name="Traller J.C."/>
            <person name="Alverson A.J."/>
        </authorList>
    </citation>
    <scope>NUCLEOTIDE SEQUENCE [LARGE SCALE GENOMIC DNA]</scope>
    <source>
        <strain evidence="2 3">CCMP332</strain>
    </source>
</reference>
<organism evidence="2 3">
    <name type="scientific">Cyclotella cryptica</name>
    <dbReference type="NCBI Taxonomy" id="29204"/>
    <lineage>
        <taxon>Eukaryota</taxon>
        <taxon>Sar</taxon>
        <taxon>Stramenopiles</taxon>
        <taxon>Ochrophyta</taxon>
        <taxon>Bacillariophyta</taxon>
        <taxon>Coscinodiscophyceae</taxon>
        <taxon>Thalassiosirophycidae</taxon>
        <taxon>Stephanodiscales</taxon>
        <taxon>Stephanodiscaceae</taxon>
        <taxon>Cyclotella</taxon>
    </lineage>
</organism>
<feature type="compositionally biased region" description="Polar residues" evidence="1">
    <location>
        <begin position="1"/>
        <end position="10"/>
    </location>
</feature>
<evidence type="ECO:0000256" key="1">
    <source>
        <dbReference type="SAM" id="MobiDB-lite"/>
    </source>
</evidence>
<evidence type="ECO:0000313" key="2">
    <source>
        <dbReference type="EMBL" id="KAL3805886.1"/>
    </source>
</evidence>
<dbReference type="EMBL" id="JABMIG020000001">
    <property type="protein sequence ID" value="KAL3805886.1"/>
    <property type="molecule type" value="Genomic_DNA"/>
</dbReference>
<dbReference type="Proteomes" id="UP001516023">
    <property type="component" value="Unassembled WGS sequence"/>
</dbReference>
<dbReference type="AlphaFoldDB" id="A0ABD3R6I7"/>
<evidence type="ECO:0000313" key="3">
    <source>
        <dbReference type="Proteomes" id="UP001516023"/>
    </source>
</evidence>
<comment type="caution">
    <text evidence="2">The sequence shown here is derived from an EMBL/GenBank/DDBJ whole genome shotgun (WGS) entry which is preliminary data.</text>
</comment>
<feature type="region of interest" description="Disordered" evidence="1">
    <location>
        <begin position="1"/>
        <end position="39"/>
    </location>
</feature>
<proteinExistence type="predicted"/>
<keyword evidence="3" id="KW-1185">Reference proteome</keyword>